<dbReference type="Proteomes" id="UP000053244">
    <property type="component" value="Unassembled WGS sequence"/>
</dbReference>
<protein>
    <recommendedName>
        <fullName evidence="4">HTH lacI-type domain-containing protein</fullName>
    </recommendedName>
</protein>
<dbReference type="Pfam" id="PF13377">
    <property type="entry name" value="Peripla_BP_3"/>
    <property type="match status" value="1"/>
</dbReference>
<dbReference type="SUPFAM" id="SSF47413">
    <property type="entry name" value="lambda repressor-like DNA-binding domains"/>
    <property type="match status" value="1"/>
</dbReference>
<dbReference type="InterPro" id="IPR010982">
    <property type="entry name" value="Lambda_DNA-bd_dom_sf"/>
</dbReference>
<evidence type="ECO:0000313" key="6">
    <source>
        <dbReference type="Proteomes" id="UP000053244"/>
    </source>
</evidence>
<reference evidence="5 6" key="1">
    <citation type="submission" date="2015-10" db="EMBL/GenBank/DDBJ databases">
        <authorList>
            <person name="Gilbert D.G."/>
        </authorList>
    </citation>
    <scope>NUCLEOTIDE SEQUENCE [LARGE SCALE GENOMIC DNA]</scope>
    <source>
        <strain evidence="5 6">NRRL B-16712</strain>
    </source>
</reference>
<keyword evidence="2" id="KW-0238">DNA-binding</keyword>
<evidence type="ECO:0000259" key="4">
    <source>
        <dbReference type="PROSITE" id="PS50932"/>
    </source>
</evidence>
<dbReference type="OrthoDB" id="1938857at2"/>
<dbReference type="PROSITE" id="PS50932">
    <property type="entry name" value="HTH_LACI_2"/>
    <property type="match status" value="1"/>
</dbReference>
<evidence type="ECO:0000256" key="2">
    <source>
        <dbReference type="ARBA" id="ARBA00023125"/>
    </source>
</evidence>
<keyword evidence="1" id="KW-0805">Transcription regulation</keyword>
<organism evidence="5 6">
    <name type="scientific">Actinoplanes awajinensis subsp. mycoplanecinus</name>
    <dbReference type="NCBI Taxonomy" id="135947"/>
    <lineage>
        <taxon>Bacteria</taxon>
        <taxon>Bacillati</taxon>
        <taxon>Actinomycetota</taxon>
        <taxon>Actinomycetes</taxon>
        <taxon>Micromonosporales</taxon>
        <taxon>Micromonosporaceae</taxon>
        <taxon>Actinoplanes</taxon>
    </lineage>
</organism>
<dbReference type="CDD" id="cd01392">
    <property type="entry name" value="HTH_LacI"/>
    <property type="match status" value="1"/>
</dbReference>
<dbReference type="InterPro" id="IPR000843">
    <property type="entry name" value="HTH_LacI"/>
</dbReference>
<proteinExistence type="predicted"/>
<name>A0A101J762_9ACTN</name>
<feature type="domain" description="HTH lacI-type" evidence="4">
    <location>
        <begin position="5"/>
        <end position="59"/>
    </location>
</feature>
<dbReference type="PANTHER" id="PTHR30146">
    <property type="entry name" value="LACI-RELATED TRANSCRIPTIONAL REPRESSOR"/>
    <property type="match status" value="1"/>
</dbReference>
<keyword evidence="3" id="KW-0804">Transcription</keyword>
<dbReference type="SUPFAM" id="SSF53822">
    <property type="entry name" value="Periplasmic binding protein-like I"/>
    <property type="match status" value="1"/>
</dbReference>
<dbReference type="PANTHER" id="PTHR30146:SF155">
    <property type="entry name" value="ALANINE RACEMASE"/>
    <property type="match status" value="1"/>
</dbReference>
<gene>
    <name evidence="5" type="ORF">ADL15_50750</name>
</gene>
<dbReference type="SMART" id="SM00354">
    <property type="entry name" value="HTH_LACI"/>
    <property type="match status" value="1"/>
</dbReference>
<dbReference type="Gene3D" id="1.10.260.40">
    <property type="entry name" value="lambda repressor-like DNA-binding domains"/>
    <property type="match status" value="1"/>
</dbReference>
<accession>A0A101J762</accession>
<dbReference type="Pfam" id="PF00356">
    <property type="entry name" value="LacI"/>
    <property type="match status" value="1"/>
</dbReference>
<dbReference type="InterPro" id="IPR046335">
    <property type="entry name" value="LacI/GalR-like_sensor"/>
</dbReference>
<dbReference type="PROSITE" id="PS00356">
    <property type="entry name" value="HTH_LACI_1"/>
    <property type="match status" value="1"/>
</dbReference>
<keyword evidence="6" id="KW-1185">Reference proteome</keyword>
<evidence type="ECO:0000256" key="1">
    <source>
        <dbReference type="ARBA" id="ARBA00023015"/>
    </source>
</evidence>
<evidence type="ECO:0000256" key="3">
    <source>
        <dbReference type="ARBA" id="ARBA00023163"/>
    </source>
</evidence>
<dbReference type="EMBL" id="LLZH01000353">
    <property type="protein sequence ID" value="KUL21423.1"/>
    <property type="molecule type" value="Genomic_DNA"/>
</dbReference>
<sequence>MVRPATMTDIAQRAGVSRVAVSYALNDRPGVSDELRARIKQIALDLGFTASISARAIHGAAAHAIGLVMRRPTPELSAEVFRRELISGIQATLAAEGYGLALQFADTPDQEVAIYQGWDAERRVDGVLLFDHRVDDPRLPVLSTLDLPVVVMAPPEADYPAFSYVWSDEAPAATQLVDHLRDRGHRRFARVSGPESLLHTQRRTTAIAVAAEAAGLTWTTVAADYTGSAGARATRRLLSARERPTAVVFDNDLMAVAALSVAREMGLDVPGQLSIIAGEDSVLCRTVRPAVTVLRRDIVGYGRTCTATLLSHIAGGEASSRQLPDATLVLRGSTS</sequence>
<dbReference type="GO" id="GO:0000976">
    <property type="term" value="F:transcription cis-regulatory region binding"/>
    <property type="evidence" value="ECO:0007669"/>
    <property type="project" value="TreeGrafter"/>
</dbReference>
<dbReference type="AlphaFoldDB" id="A0A101J762"/>
<dbReference type="Gene3D" id="3.40.50.2300">
    <property type="match status" value="2"/>
</dbReference>
<dbReference type="InterPro" id="IPR028082">
    <property type="entry name" value="Peripla_BP_I"/>
</dbReference>
<dbReference type="GO" id="GO:0003700">
    <property type="term" value="F:DNA-binding transcription factor activity"/>
    <property type="evidence" value="ECO:0007669"/>
    <property type="project" value="TreeGrafter"/>
</dbReference>
<evidence type="ECO:0000313" key="5">
    <source>
        <dbReference type="EMBL" id="KUL21423.1"/>
    </source>
</evidence>
<comment type="caution">
    <text evidence="5">The sequence shown here is derived from an EMBL/GenBank/DDBJ whole genome shotgun (WGS) entry which is preliminary data.</text>
</comment>
<dbReference type="RefSeq" id="WP_067708798.1">
    <property type="nucleotide sequence ID" value="NZ_LLZH01000353.1"/>
</dbReference>